<dbReference type="EMBL" id="JAOWKX010000007">
    <property type="protein sequence ID" value="MCV2885743.1"/>
    <property type="molecule type" value="Genomic_DNA"/>
</dbReference>
<evidence type="ECO:0000259" key="1">
    <source>
        <dbReference type="Pfam" id="PF00561"/>
    </source>
</evidence>
<dbReference type="Proteomes" id="UP001652504">
    <property type="component" value="Unassembled WGS sequence"/>
</dbReference>
<feature type="domain" description="AB hydrolase-1" evidence="1">
    <location>
        <begin position="60"/>
        <end position="222"/>
    </location>
</feature>
<dbReference type="PANTHER" id="PTHR43798:SF20">
    <property type="entry name" value="2-SUCCINYL-6-HYDROXY-2,4-CYCLOHEXADIENE-1-CARBOXYLATE SYNTHASE-RELATED"/>
    <property type="match status" value="1"/>
</dbReference>
<dbReference type="Gene3D" id="3.40.50.1820">
    <property type="entry name" value="alpha/beta hydrolase"/>
    <property type="match status" value="1"/>
</dbReference>
<gene>
    <name evidence="2" type="ORF">OE749_13680</name>
</gene>
<dbReference type="InterPro" id="IPR000073">
    <property type="entry name" value="AB_hydrolase_1"/>
</dbReference>
<evidence type="ECO:0000313" key="2">
    <source>
        <dbReference type="EMBL" id="MCV2885743.1"/>
    </source>
</evidence>
<dbReference type="PANTHER" id="PTHR43798">
    <property type="entry name" value="MONOACYLGLYCEROL LIPASE"/>
    <property type="match status" value="1"/>
</dbReference>
<dbReference type="Pfam" id="PF00561">
    <property type="entry name" value="Abhydrolase_1"/>
    <property type="match status" value="1"/>
</dbReference>
<protein>
    <submittedName>
        <fullName evidence="2">Alpha/beta hydrolase</fullName>
    </submittedName>
</protein>
<dbReference type="GO" id="GO:0016787">
    <property type="term" value="F:hydrolase activity"/>
    <property type="evidence" value="ECO:0007669"/>
    <property type="project" value="UniProtKB-KW"/>
</dbReference>
<proteinExistence type="predicted"/>
<dbReference type="InterPro" id="IPR050266">
    <property type="entry name" value="AB_hydrolase_sf"/>
</dbReference>
<evidence type="ECO:0000313" key="3">
    <source>
        <dbReference type="Proteomes" id="UP001652504"/>
    </source>
</evidence>
<dbReference type="InterPro" id="IPR029058">
    <property type="entry name" value="AB_hydrolase_fold"/>
</dbReference>
<keyword evidence="3" id="KW-1185">Reference proteome</keyword>
<sequence>MELSHPVLFLPGTLCDERIWFPCWKAMSIHQRAYVPLQWAESLDQMLALTDDRVKEYGAPAHLVGFSMGGYVALEYTLANPDKVASLTLIGYNADGLSKNEIASRNNIVSLIEKGMYKGSSESYLQPYLHPSNQDNTKLVSYLASMNDDLGNGVLKAHIKAATPRPSRLKELTNLDVPVHIVAASHDLIAPLNTLEHMHTIAKDSTLSVIEHCGHMMLVEAPDKSAKAIEDFLAQRNQ</sequence>
<name>A0ABT3AAP8_9ALTE</name>
<organism evidence="2 3">
    <name type="scientific">Fluctibacter corallii</name>
    <dbReference type="NCBI Taxonomy" id="2984329"/>
    <lineage>
        <taxon>Bacteria</taxon>
        <taxon>Pseudomonadati</taxon>
        <taxon>Pseudomonadota</taxon>
        <taxon>Gammaproteobacteria</taxon>
        <taxon>Alteromonadales</taxon>
        <taxon>Alteromonadaceae</taxon>
        <taxon>Fluctibacter</taxon>
    </lineage>
</organism>
<accession>A0ABT3AAP8</accession>
<comment type="caution">
    <text evidence="2">The sequence shown here is derived from an EMBL/GenBank/DDBJ whole genome shotgun (WGS) entry which is preliminary data.</text>
</comment>
<reference evidence="2 3" key="1">
    <citation type="submission" date="2022-10" db="EMBL/GenBank/DDBJ databases">
        <title>Aestuariibacter sp. AA17 isolated from Montipora capitata coral fragment.</title>
        <authorList>
            <person name="Emsley S.A."/>
            <person name="Pfannmuller K.M."/>
            <person name="Loughran R.M."/>
            <person name="Shlafstein M."/>
            <person name="Papke E."/>
            <person name="Saw J.H."/>
            <person name="Ushijima B."/>
            <person name="Videau P."/>
        </authorList>
    </citation>
    <scope>NUCLEOTIDE SEQUENCE [LARGE SCALE GENOMIC DNA]</scope>
    <source>
        <strain evidence="2 3">AA17</strain>
    </source>
</reference>
<dbReference type="PRINTS" id="PR00111">
    <property type="entry name" value="ABHYDROLASE"/>
</dbReference>
<dbReference type="RefSeq" id="WP_263713031.1">
    <property type="nucleotide sequence ID" value="NZ_JAOWKX010000007.1"/>
</dbReference>
<dbReference type="SUPFAM" id="SSF53474">
    <property type="entry name" value="alpha/beta-Hydrolases"/>
    <property type="match status" value="1"/>
</dbReference>
<keyword evidence="2" id="KW-0378">Hydrolase</keyword>